<dbReference type="Proteomes" id="UP000037035">
    <property type="component" value="Unassembled WGS sequence"/>
</dbReference>
<gene>
    <name evidence="1" type="ORF">VP01_3812g3</name>
</gene>
<dbReference type="AlphaFoldDB" id="A0A0L6UTG3"/>
<keyword evidence="2" id="KW-1185">Reference proteome</keyword>
<evidence type="ECO:0000313" key="2">
    <source>
        <dbReference type="Proteomes" id="UP000037035"/>
    </source>
</evidence>
<protein>
    <submittedName>
        <fullName evidence="1">Uncharacterized protein</fullName>
    </submittedName>
</protein>
<comment type="caution">
    <text evidence="1">The sequence shown here is derived from an EMBL/GenBank/DDBJ whole genome shotgun (WGS) entry which is preliminary data.</text>
</comment>
<reference evidence="1 2" key="1">
    <citation type="submission" date="2015-08" db="EMBL/GenBank/DDBJ databases">
        <title>Next Generation Sequencing and Analysis of the Genome of Puccinia sorghi L Schw, the Causal Agent of Maize Common Rust.</title>
        <authorList>
            <person name="Rochi L."/>
            <person name="Burguener G."/>
            <person name="Darino M."/>
            <person name="Turjanski A."/>
            <person name="Kreff E."/>
            <person name="Dieguez M.J."/>
            <person name="Sacco F."/>
        </authorList>
    </citation>
    <scope>NUCLEOTIDE SEQUENCE [LARGE SCALE GENOMIC DNA]</scope>
    <source>
        <strain evidence="1 2">RO10H11247</strain>
    </source>
</reference>
<accession>A0A0L6UTG3</accession>
<organism evidence="1 2">
    <name type="scientific">Puccinia sorghi</name>
    <dbReference type="NCBI Taxonomy" id="27349"/>
    <lineage>
        <taxon>Eukaryota</taxon>
        <taxon>Fungi</taxon>
        <taxon>Dikarya</taxon>
        <taxon>Basidiomycota</taxon>
        <taxon>Pucciniomycotina</taxon>
        <taxon>Pucciniomycetes</taxon>
        <taxon>Pucciniales</taxon>
        <taxon>Pucciniaceae</taxon>
        <taxon>Puccinia</taxon>
    </lineage>
</organism>
<name>A0A0L6UTG3_9BASI</name>
<dbReference type="EMBL" id="LAVV01008849">
    <property type="protein sequence ID" value="KNZ51784.1"/>
    <property type="molecule type" value="Genomic_DNA"/>
</dbReference>
<evidence type="ECO:0000313" key="1">
    <source>
        <dbReference type="EMBL" id="KNZ51784.1"/>
    </source>
</evidence>
<sequence length="101" mass="11749">MVCTHLKNSHPEYQTYHVSNVAVYAIQAKCCEVVTYIKYLIKQCRQLPPNVNMENKIPMDVRTITKNLKLDPVLVTYVCCQMCYSLYDIKTSPFTYFSKLA</sequence>
<dbReference type="VEuPathDB" id="FungiDB:VP01_3812g3"/>
<proteinExistence type="predicted"/>
<dbReference type="OrthoDB" id="2505776at2759"/>